<dbReference type="SMART" id="SM00292">
    <property type="entry name" value="BRCT"/>
    <property type="match status" value="1"/>
</dbReference>
<feature type="compositionally biased region" description="Basic and acidic residues" evidence="5">
    <location>
        <begin position="498"/>
        <end position="517"/>
    </location>
</feature>
<reference evidence="8" key="1">
    <citation type="submission" date="2017-02" db="UniProtKB">
        <authorList>
            <consortium name="WormBaseParasite"/>
        </authorList>
    </citation>
    <scope>IDENTIFICATION</scope>
</reference>
<dbReference type="GO" id="GO:0030687">
    <property type="term" value="C:preribosome, large subunit precursor"/>
    <property type="evidence" value="ECO:0007669"/>
    <property type="project" value="UniProtKB-UniRule"/>
</dbReference>
<dbReference type="InterPro" id="IPR001357">
    <property type="entry name" value="BRCT_dom"/>
</dbReference>
<dbReference type="HAMAP" id="MF_03028">
    <property type="entry name" value="Pescadillo"/>
    <property type="match status" value="1"/>
</dbReference>
<dbReference type="GO" id="GO:0000463">
    <property type="term" value="P:maturation of LSU-rRNA from tricistronic rRNA transcript (SSU-rRNA, 5.8S rRNA, LSU-rRNA)"/>
    <property type="evidence" value="ECO:0007669"/>
    <property type="project" value="UniProtKB-UniRule"/>
</dbReference>
<dbReference type="GO" id="GO:0043021">
    <property type="term" value="F:ribonucleoprotein complex binding"/>
    <property type="evidence" value="ECO:0007669"/>
    <property type="project" value="UniProtKB-UniRule"/>
</dbReference>
<keyword evidence="7" id="KW-1185">Reference proteome</keyword>
<dbReference type="GO" id="GO:0003723">
    <property type="term" value="F:RNA binding"/>
    <property type="evidence" value="ECO:0007669"/>
    <property type="project" value="TreeGrafter"/>
</dbReference>
<dbReference type="SUPFAM" id="SSF52113">
    <property type="entry name" value="BRCT domain"/>
    <property type="match status" value="1"/>
</dbReference>
<dbReference type="GO" id="GO:0000466">
    <property type="term" value="P:maturation of 5.8S rRNA from tricistronic rRNA transcript (SSU-rRNA, 5.8S rRNA, LSU-rRNA)"/>
    <property type="evidence" value="ECO:0007669"/>
    <property type="project" value="UniProtKB-UniRule"/>
</dbReference>
<dbReference type="FunFam" id="3.40.50.10190:FF:000002">
    <property type="entry name" value="Pescadillo homolog"/>
    <property type="match status" value="1"/>
</dbReference>
<feature type="domain" description="BRCT" evidence="6">
    <location>
        <begin position="341"/>
        <end position="432"/>
    </location>
</feature>
<dbReference type="InterPro" id="IPR036420">
    <property type="entry name" value="BRCT_dom_sf"/>
</dbReference>
<evidence type="ECO:0000313" key="8">
    <source>
        <dbReference type="WBParaSite" id="ALUE_0001301301-mRNA-1"/>
    </source>
</evidence>
<dbReference type="AlphaFoldDB" id="A0A0M3I786"/>
<comment type="function">
    <text evidence="4">Required for maturation of ribosomal RNAs and formation of the large ribosomal subunit.</text>
</comment>
<feature type="region of interest" description="Disordered" evidence="5">
    <location>
        <begin position="474"/>
        <end position="517"/>
    </location>
</feature>
<dbReference type="InterPro" id="IPR010613">
    <property type="entry name" value="PES"/>
</dbReference>
<dbReference type="Pfam" id="PF06732">
    <property type="entry name" value="Pescadillo_N"/>
    <property type="match status" value="1"/>
</dbReference>
<sequence>MLIEHESGAATNYITRTKALKKLQLPLKDFRRLCILKGIYPHEPLHKKKVNKGTTENRVYYYVKDINFLASEPIINKFRDYKIFLRRLTTAKAKREEDRVKRLYERRPEYQLDTIIFLRRLTTAKAKREEDRVKRLYERRPEYQLDTIVKERYPTFASALRDLDDALCLCFAFAILPHTKIVKASLVAACRRLTAEFNNFIIESHSLTKVFISIKGIYYEAHVMGERLTWIVAHERGVGHVTEVDFSVMATFAEFYSAMLSFVNYRLYQSIGLFYPPQIAYSSSNQKVQSSVDDEEEQEKVYSLARPLAKRPDADNEPMPDIGIAEGEQSELAEGIRDEARRKKLFLNCRFWINREAPKDMLAIIVRSCGGTVSWDNCPGLPYSEDDKRITHHVIDRPLNGNVNINRVYIQPQWVVDSFNMRRRLPIEKYLPGVALPPHLSPFTVDTPGQYVPEERIEQLKELGHDVGALLGEKQPEKKKKKKVVEKSETSGMSVDVGKTHKENKQKKLNEEGHDLKMREMMIAKRYRRVYHKIKRGKKKQAREVNTLKMKRAKLAAESVE</sequence>
<evidence type="ECO:0000256" key="3">
    <source>
        <dbReference type="ARBA" id="ARBA00023242"/>
    </source>
</evidence>
<dbReference type="PROSITE" id="PS50172">
    <property type="entry name" value="BRCT"/>
    <property type="match status" value="1"/>
</dbReference>
<evidence type="ECO:0000313" key="7">
    <source>
        <dbReference type="Proteomes" id="UP000036681"/>
    </source>
</evidence>
<dbReference type="Pfam" id="PF16589">
    <property type="entry name" value="BRCT_2"/>
    <property type="match status" value="1"/>
</dbReference>
<comment type="similarity">
    <text evidence="4">Belongs to the pescadillo family.</text>
</comment>
<dbReference type="Gene3D" id="3.40.50.10190">
    <property type="entry name" value="BRCT domain"/>
    <property type="match status" value="1"/>
</dbReference>
<organism evidence="7 8">
    <name type="scientific">Ascaris lumbricoides</name>
    <name type="common">Giant roundworm</name>
    <dbReference type="NCBI Taxonomy" id="6252"/>
    <lineage>
        <taxon>Eukaryota</taxon>
        <taxon>Metazoa</taxon>
        <taxon>Ecdysozoa</taxon>
        <taxon>Nematoda</taxon>
        <taxon>Chromadorea</taxon>
        <taxon>Rhabditida</taxon>
        <taxon>Spirurina</taxon>
        <taxon>Ascaridomorpha</taxon>
        <taxon>Ascaridoidea</taxon>
        <taxon>Ascarididae</taxon>
        <taxon>Ascaris</taxon>
    </lineage>
</organism>
<comment type="subcellular location">
    <subcellularLocation>
        <location evidence="4">Nucleus</location>
        <location evidence="4">Nucleolus</location>
    </subcellularLocation>
    <subcellularLocation>
        <location evidence="4">Nucleus</location>
        <location evidence="4">Nucleoplasm</location>
    </subcellularLocation>
</comment>
<dbReference type="GO" id="GO:0070545">
    <property type="term" value="C:PeBoW complex"/>
    <property type="evidence" value="ECO:0007669"/>
    <property type="project" value="TreeGrafter"/>
</dbReference>
<keyword evidence="3 4" id="KW-0539">Nucleus</keyword>
<evidence type="ECO:0000256" key="4">
    <source>
        <dbReference type="HAMAP-Rule" id="MF_03028"/>
    </source>
</evidence>
<accession>A0A0M3I786</accession>
<dbReference type="GO" id="GO:0005654">
    <property type="term" value="C:nucleoplasm"/>
    <property type="evidence" value="ECO:0007669"/>
    <property type="project" value="UniProtKB-SubCell"/>
</dbReference>
<protein>
    <recommendedName>
        <fullName evidence="4">Pescadillo homolog</fullName>
    </recommendedName>
</protein>
<keyword evidence="1 4" id="KW-0690">Ribosome biogenesis</keyword>
<evidence type="ECO:0000256" key="5">
    <source>
        <dbReference type="SAM" id="MobiDB-lite"/>
    </source>
</evidence>
<dbReference type="WBParaSite" id="ALUE_0001301301-mRNA-1">
    <property type="protein sequence ID" value="ALUE_0001301301-mRNA-1"/>
    <property type="gene ID" value="ALUE_0001301301"/>
</dbReference>
<dbReference type="PANTHER" id="PTHR12221:SF6">
    <property type="entry name" value="PESCADILLO HOMOLOG"/>
    <property type="match status" value="1"/>
</dbReference>
<proteinExistence type="inferred from homology"/>
<name>A0A0M3I786_ASCLU</name>
<dbReference type="PANTHER" id="PTHR12221">
    <property type="entry name" value="PESCADILLO - RELATED"/>
    <property type="match status" value="1"/>
</dbReference>
<evidence type="ECO:0000256" key="2">
    <source>
        <dbReference type="ARBA" id="ARBA00022552"/>
    </source>
</evidence>
<keyword evidence="2 4" id="KW-0698">rRNA processing</keyword>
<dbReference type="Proteomes" id="UP000036681">
    <property type="component" value="Unplaced"/>
</dbReference>
<evidence type="ECO:0000259" key="6">
    <source>
        <dbReference type="PROSITE" id="PS50172"/>
    </source>
</evidence>
<evidence type="ECO:0000256" key="1">
    <source>
        <dbReference type="ARBA" id="ARBA00022517"/>
    </source>
</evidence>
<dbReference type="CDD" id="cd17709">
    <property type="entry name" value="BRCT_pescadillo_like"/>
    <property type="match status" value="1"/>
</dbReference>